<gene>
    <name evidence="1" type="ORF">SAMN05421856_10916</name>
</gene>
<proteinExistence type="predicted"/>
<name>A0A1H8CED2_9FLAO</name>
<evidence type="ECO:0000313" key="2">
    <source>
        <dbReference type="Proteomes" id="UP000199450"/>
    </source>
</evidence>
<protein>
    <submittedName>
        <fullName evidence="1">Uncharacterized protein</fullName>
    </submittedName>
</protein>
<sequence>MNWVLNTSSHSVNYVKSENQPIVSRLKVSIFKEWLEGGK</sequence>
<evidence type="ECO:0000313" key="1">
    <source>
        <dbReference type="EMBL" id="SEM93376.1"/>
    </source>
</evidence>
<dbReference type="AlphaFoldDB" id="A0A1H8CED2"/>
<dbReference type="EMBL" id="FOBV01000009">
    <property type="protein sequence ID" value="SEM93376.1"/>
    <property type="molecule type" value="Genomic_DNA"/>
</dbReference>
<dbReference type="Proteomes" id="UP000199450">
    <property type="component" value="Unassembled WGS sequence"/>
</dbReference>
<dbReference type="STRING" id="295069.SAMN05421856_10916"/>
<keyword evidence="2" id="KW-1185">Reference proteome</keyword>
<organism evidence="1 2">
    <name type="scientific">Chryseobacterium taichungense</name>
    <dbReference type="NCBI Taxonomy" id="295069"/>
    <lineage>
        <taxon>Bacteria</taxon>
        <taxon>Pseudomonadati</taxon>
        <taxon>Bacteroidota</taxon>
        <taxon>Flavobacteriia</taxon>
        <taxon>Flavobacteriales</taxon>
        <taxon>Weeksellaceae</taxon>
        <taxon>Chryseobacterium group</taxon>
        <taxon>Chryseobacterium</taxon>
    </lineage>
</organism>
<reference evidence="2" key="1">
    <citation type="submission" date="2016-10" db="EMBL/GenBank/DDBJ databases">
        <authorList>
            <person name="Varghese N."/>
            <person name="Submissions S."/>
        </authorList>
    </citation>
    <scope>NUCLEOTIDE SEQUENCE [LARGE SCALE GENOMIC DNA]</scope>
    <source>
        <strain evidence="2">DSM 17453</strain>
    </source>
</reference>
<accession>A0A1H8CED2</accession>